<evidence type="ECO:0000313" key="2">
    <source>
        <dbReference type="Proteomes" id="UP000694866"/>
    </source>
</evidence>
<name>A0A9R1SX15_9HYME</name>
<dbReference type="GO" id="GO:0047536">
    <property type="term" value="F:2-aminoadipate transaminase activity"/>
    <property type="evidence" value="ECO:0007669"/>
    <property type="project" value="TreeGrafter"/>
</dbReference>
<dbReference type="GO" id="GO:0030170">
    <property type="term" value="F:pyridoxal phosphate binding"/>
    <property type="evidence" value="ECO:0007669"/>
    <property type="project" value="InterPro"/>
</dbReference>
<dbReference type="Gene3D" id="3.90.1150.10">
    <property type="entry name" value="Aspartate Aminotransferase, domain 1"/>
    <property type="match status" value="1"/>
</dbReference>
<dbReference type="CDD" id="cd00609">
    <property type="entry name" value="AAT_like"/>
    <property type="match status" value="1"/>
</dbReference>
<evidence type="ECO:0000259" key="1">
    <source>
        <dbReference type="Pfam" id="PF00155"/>
    </source>
</evidence>
<reference evidence="3" key="1">
    <citation type="submission" date="2025-08" db="UniProtKB">
        <authorList>
            <consortium name="RefSeq"/>
        </authorList>
    </citation>
    <scope>IDENTIFICATION</scope>
    <source>
        <strain evidence="3">USDA-PBARC FA_bdor</strain>
        <tissue evidence="3">Whole organism</tissue>
    </source>
</reference>
<protein>
    <submittedName>
        <fullName evidence="3">Uncharacterized protein YER152C-like</fullName>
    </submittedName>
</protein>
<dbReference type="OrthoDB" id="7042322at2759"/>
<dbReference type="KEGG" id="fas:105263901"/>
<keyword evidence="2" id="KW-1185">Reference proteome</keyword>
<dbReference type="SUPFAM" id="SSF53383">
    <property type="entry name" value="PLP-dependent transferases"/>
    <property type="match status" value="1"/>
</dbReference>
<dbReference type="RefSeq" id="XP_011298708.1">
    <property type="nucleotide sequence ID" value="XM_011300406.1"/>
</dbReference>
<dbReference type="Pfam" id="PF00155">
    <property type="entry name" value="Aminotran_1_2"/>
    <property type="match status" value="1"/>
</dbReference>
<feature type="domain" description="Aminotransferase class I/classII large" evidence="1">
    <location>
        <begin position="28"/>
        <end position="416"/>
    </location>
</feature>
<proteinExistence type="predicted"/>
<dbReference type="Gene3D" id="3.40.640.10">
    <property type="entry name" value="Type I PLP-dependent aspartate aminotransferase-like (Major domain)"/>
    <property type="match status" value="1"/>
</dbReference>
<dbReference type="GeneID" id="105263901"/>
<organism evidence="2 3">
    <name type="scientific">Fopius arisanus</name>
    <dbReference type="NCBI Taxonomy" id="64838"/>
    <lineage>
        <taxon>Eukaryota</taxon>
        <taxon>Metazoa</taxon>
        <taxon>Ecdysozoa</taxon>
        <taxon>Arthropoda</taxon>
        <taxon>Hexapoda</taxon>
        <taxon>Insecta</taxon>
        <taxon>Pterygota</taxon>
        <taxon>Neoptera</taxon>
        <taxon>Endopterygota</taxon>
        <taxon>Hymenoptera</taxon>
        <taxon>Apocrita</taxon>
        <taxon>Ichneumonoidea</taxon>
        <taxon>Braconidae</taxon>
        <taxon>Opiinae</taxon>
        <taxon>Fopius</taxon>
    </lineage>
</organism>
<dbReference type="PANTHER" id="PTHR42858:SF1">
    <property type="entry name" value="LD15494P"/>
    <property type="match status" value="1"/>
</dbReference>
<dbReference type="InterPro" id="IPR015422">
    <property type="entry name" value="PyrdxlP-dep_Trfase_small"/>
</dbReference>
<accession>A0A9R1SX15</accession>
<sequence>MTENNKVDDPHFRHLFDGNTSFNVYKKDVINLSVGAPGPDLLKNCGKILLKATEHRATEEEKEGMHYLYQYGITAGLWECREQLSEFLTRRYGDIPVKRENLVLTCGATHGLQLILTTILSPNGVIFVEEVTYMIALDAFRQFPLIRIVTVPMKDKTVDIEAFEKIVVEEKRRNDYYLNDQKIFWGMFYTIPTYHNPTGMVLPENKCRKLIEIARRHSVVIACDDVYNLLHYNEGSPPRRLLAYDSPDDEEYKGGNVISNGSFSKILSPAIRLGWIEGPPRVIKILRLSGILLSGGAVNHYVSGVITSLLELKYADEYLDLLKKTYAERLAAVCEILNRYLPRCCSYDKPEGGYFIWITLPPDCDAAEFMKWCNEKYRVTAIPGVRFSNTGEAKNFLRLSIAFHPTETLRNATQKLCEGILEYVRNDMKKS</sequence>
<dbReference type="Proteomes" id="UP000694866">
    <property type="component" value="Unplaced"/>
</dbReference>
<dbReference type="AlphaFoldDB" id="A0A9R1SX15"/>
<dbReference type="PANTHER" id="PTHR42858">
    <property type="entry name" value="AMINOTRANSFERASE"/>
    <property type="match status" value="1"/>
</dbReference>
<gene>
    <name evidence="3" type="primary">LOC105263901</name>
</gene>
<dbReference type="InterPro" id="IPR015421">
    <property type="entry name" value="PyrdxlP-dep_Trfase_major"/>
</dbReference>
<dbReference type="InterPro" id="IPR015424">
    <property type="entry name" value="PyrdxlP-dep_Trfase"/>
</dbReference>
<dbReference type="InterPro" id="IPR004839">
    <property type="entry name" value="Aminotransferase_I/II_large"/>
</dbReference>
<evidence type="ECO:0000313" key="3">
    <source>
        <dbReference type="RefSeq" id="XP_011298708.1"/>
    </source>
</evidence>